<dbReference type="AlphaFoldDB" id="A0A1I2MED7"/>
<dbReference type="InterPro" id="IPR000772">
    <property type="entry name" value="Ricin_B_lectin"/>
</dbReference>
<name>A0A1I2MED7_9ACTN</name>
<evidence type="ECO:0000313" key="4">
    <source>
        <dbReference type="Proteomes" id="UP000199645"/>
    </source>
</evidence>
<dbReference type="InterPro" id="IPR035992">
    <property type="entry name" value="Ricin_B-like_lectins"/>
</dbReference>
<gene>
    <name evidence="3" type="ORF">SAMN05421541_12847</name>
</gene>
<dbReference type="Gene3D" id="2.80.10.50">
    <property type="match status" value="1"/>
</dbReference>
<evidence type="ECO:0000256" key="1">
    <source>
        <dbReference type="SAM" id="SignalP"/>
    </source>
</evidence>
<reference evidence="3 4" key="1">
    <citation type="submission" date="2016-10" db="EMBL/GenBank/DDBJ databases">
        <authorList>
            <person name="de Groot N.N."/>
        </authorList>
    </citation>
    <scope>NUCLEOTIDE SEQUENCE [LARGE SCALE GENOMIC DNA]</scope>
    <source>
        <strain evidence="3 4">DSM 43019</strain>
    </source>
</reference>
<dbReference type="Proteomes" id="UP000199645">
    <property type="component" value="Unassembled WGS sequence"/>
</dbReference>
<evidence type="ECO:0000313" key="3">
    <source>
        <dbReference type="EMBL" id="SFF89280.1"/>
    </source>
</evidence>
<dbReference type="RefSeq" id="WP_093621917.1">
    <property type="nucleotide sequence ID" value="NZ_BOMT01000023.1"/>
</dbReference>
<dbReference type="SUPFAM" id="SSF50370">
    <property type="entry name" value="Ricin B-like lectins"/>
    <property type="match status" value="1"/>
</dbReference>
<feature type="signal peptide" evidence="1">
    <location>
        <begin position="1"/>
        <end position="29"/>
    </location>
</feature>
<keyword evidence="1" id="KW-0732">Signal</keyword>
<organism evidence="3 4">
    <name type="scientific">Actinoplanes philippinensis</name>
    <dbReference type="NCBI Taxonomy" id="35752"/>
    <lineage>
        <taxon>Bacteria</taxon>
        <taxon>Bacillati</taxon>
        <taxon>Actinomycetota</taxon>
        <taxon>Actinomycetes</taxon>
        <taxon>Micromonosporales</taxon>
        <taxon>Micromonosporaceae</taxon>
        <taxon>Actinoplanes</taxon>
    </lineage>
</organism>
<accession>A0A1I2MED7</accession>
<dbReference type="PROSITE" id="PS50231">
    <property type="entry name" value="RICIN_B_LECTIN"/>
    <property type="match status" value="1"/>
</dbReference>
<feature type="domain" description="Ricin B lectin" evidence="2">
    <location>
        <begin position="31"/>
        <end position="163"/>
    </location>
</feature>
<proteinExistence type="predicted"/>
<protein>
    <submittedName>
        <fullName evidence="3">Glucosylceramidase</fullName>
    </submittedName>
</protein>
<keyword evidence="4" id="KW-1185">Reference proteome</keyword>
<evidence type="ECO:0000259" key="2">
    <source>
        <dbReference type="SMART" id="SM00458"/>
    </source>
</evidence>
<sequence>MRKRPFLTALGSIAALTTSVLAFPAPASAANPDQMSNPMQTVCLQPVNGSTSPGQLIVQATCNGSAVQRWTRSGLSYVNNGSGLCLNAAGPAIVGHIQTIQSQCNGSSSQNWVPGSSVPGAVTSLKSQLSGNRCLERAGGAFVGNGAWLSPCIGTLDQQWLIPSN</sequence>
<dbReference type="EMBL" id="FONV01000028">
    <property type="protein sequence ID" value="SFF89280.1"/>
    <property type="molecule type" value="Genomic_DNA"/>
</dbReference>
<dbReference type="SMART" id="SM00458">
    <property type="entry name" value="RICIN"/>
    <property type="match status" value="1"/>
</dbReference>
<dbReference type="OrthoDB" id="3373658at2"/>
<dbReference type="Pfam" id="PF00652">
    <property type="entry name" value="Ricin_B_lectin"/>
    <property type="match status" value="1"/>
</dbReference>
<feature type="chain" id="PRO_5011744536" evidence="1">
    <location>
        <begin position="30"/>
        <end position="165"/>
    </location>
</feature>
<dbReference type="CDD" id="cd00161">
    <property type="entry name" value="beta-trefoil_Ricin-like"/>
    <property type="match status" value="1"/>
</dbReference>